<evidence type="ECO:0000256" key="5">
    <source>
        <dbReference type="SAM" id="Phobius"/>
    </source>
</evidence>
<dbReference type="EMBL" id="ASGP02000003">
    <property type="protein sequence ID" value="KAH9516307.1"/>
    <property type="molecule type" value="Genomic_DNA"/>
</dbReference>
<dbReference type="Gene3D" id="2.10.90.10">
    <property type="entry name" value="Cystine-knot cytokines"/>
    <property type="match status" value="1"/>
</dbReference>
<accession>A0A922HZL7</accession>
<dbReference type="GO" id="GO:0005121">
    <property type="term" value="F:Toll binding"/>
    <property type="evidence" value="ECO:0007669"/>
    <property type="project" value="TreeGrafter"/>
</dbReference>
<feature type="compositionally biased region" description="Low complexity" evidence="4">
    <location>
        <begin position="508"/>
        <end position="518"/>
    </location>
</feature>
<protein>
    <submittedName>
        <fullName evidence="7">Neurotrophin 1 Source FlyBase</fullName>
    </submittedName>
</protein>
<evidence type="ECO:0000256" key="4">
    <source>
        <dbReference type="SAM" id="MobiDB-lite"/>
    </source>
</evidence>
<dbReference type="SUPFAM" id="SSF57501">
    <property type="entry name" value="Cystine-knot cytokines"/>
    <property type="match status" value="1"/>
</dbReference>
<evidence type="ECO:0000256" key="1">
    <source>
        <dbReference type="ARBA" id="ARBA00022729"/>
    </source>
</evidence>
<feature type="region of interest" description="Disordered" evidence="4">
    <location>
        <begin position="461"/>
        <end position="518"/>
    </location>
</feature>
<feature type="region of interest" description="Disordered" evidence="4">
    <location>
        <begin position="381"/>
        <end position="403"/>
    </location>
</feature>
<comment type="caution">
    <text evidence="7">The sequence shown here is derived from an EMBL/GenBank/DDBJ whole genome shotgun (WGS) entry which is preliminary data.</text>
</comment>
<feature type="region of interest" description="Disordered" evidence="4">
    <location>
        <begin position="291"/>
        <end position="350"/>
    </location>
</feature>
<dbReference type="PROSITE" id="PS50270">
    <property type="entry name" value="NGF_2"/>
    <property type="match status" value="1"/>
</dbReference>
<feature type="region of interest" description="Disordered" evidence="4">
    <location>
        <begin position="977"/>
        <end position="1004"/>
    </location>
</feature>
<feature type="compositionally biased region" description="Low complexity" evidence="4">
    <location>
        <begin position="667"/>
        <end position="681"/>
    </location>
</feature>
<feature type="compositionally biased region" description="Low complexity" evidence="4">
    <location>
        <begin position="901"/>
        <end position="914"/>
    </location>
</feature>
<feature type="compositionally biased region" description="Acidic residues" evidence="4">
    <location>
        <begin position="472"/>
        <end position="481"/>
    </location>
</feature>
<reference evidence="7" key="2">
    <citation type="journal article" date="2022" name="Res Sq">
        <title>Comparative Genomics Reveals Insights into the Divergent Evolution of Astigmatic Mites and Household Pest Adaptations.</title>
        <authorList>
            <person name="Xiong Q."/>
            <person name="Wan A.T.-Y."/>
            <person name="Liu X.-Y."/>
            <person name="Fung C.S.-H."/>
            <person name="Xiao X."/>
            <person name="Malainual N."/>
            <person name="Hou J."/>
            <person name="Wang L."/>
            <person name="Wang M."/>
            <person name="Yang K."/>
            <person name="Cui Y."/>
            <person name="Leung E."/>
            <person name="Nong W."/>
            <person name="Shin S.-K."/>
            <person name="Au S."/>
            <person name="Jeong K.Y."/>
            <person name="Chew F.T."/>
            <person name="Hui J."/>
            <person name="Leung T.F."/>
            <person name="Tungtrongchitr A."/>
            <person name="Zhong N."/>
            <person name="Liu Z."/>
            <person name="Tsui S."/>
        </authorList>
    </citation>
    <scope>NUCLEOTIDE SEQUENCE</scope>
    <source>
        <strain evidence="7">Derf</strain>
        <tissue evidence="7">Whole organism</tissue>
    </source>
</reference>
<dbReference type="AlphaFoldDB" id="A0A922HZL7"/>
<evidence type="ECO:0000313" key="7">
    <source>
        <dbReference type="EMBL" id="KAH9516307.1"/>
    </source>
</evidence>
<organism evidence="7 8">
    <name type="scientific">Dermatophagoides farinae</name>
    <name type="common">American house dust mite</name>
    <dbReference type="NCBI Taxonomy" id="6954"/>
    <lineage>
        <taxon>Eukaryota</taxon>
        <taxon>Metazoa</taxon>
        <taxon>Ecdysozoa</taxon>
        <taxon>Arthropoda</taxon>
        <taxon>Chelicerata</taxon>
        <taxon>Arachnida</taxon>
        <taxon>Acari</taxon>
        <taxon>Acariformes</taxon>
        <taxon>Sarcoptiformes</taxon>
        <taxon>Astigmata</taxon>
        <taxon>Psoroptidia</taxon>
        <taxon>Analgoidea</taxon>
        <taxon>Pyroglyphidae</taxon>
        <taxon>Dermatophagoidinae</taxon>
        <taxon>Dermatophagoides</taxon>
    </lineage>
</organism>
<reference evidence="7" key="1">
    <citation type="submission" date="2013-05" db="EMBL/GenBank/DDBJ databases">
        <authorList>
            <person name="Yim A.K.Y."/>
            <person name="Chan T.F."/>
            <person name="Ji K.M."/>
            <person name="Liu X.Y."/>
            <person name="Zhou J.W."/>
            <person name="Li R.Q."/>
            <person name="Yang K.Y."/>
            <person name="Li J."/>
            <person name="Li M."/>
            <person name="Law P.T.W."/>
            <person name="Wu Y.L."/>
            <person name="Cai Z.L."/>
            <person name="Qin H."/>
            <person name="Bao Y."/>
            <person name="Leung R.K.K."/>
            <person name="Ng P.K.S."/>
            <person name="Zou J."/>
            <person name="Zhong X.J."/>
            <person name="Ran P.X."/>
            <person name="Zhong N.S."/>
            <person name="Liu Z.G."/>
            <person name="Tsui S.K.W."/>
        </authorList>
    </citation>
    <scope>NUCLEOTIDE SEQUENCE</scope>
    <source>
        <strain evidence="7">Derf</strain>
        <tissue evidence="7">Whole organism</tissue>
    </source>
</reference>
<dbReference type="GO" id="GO:0008083">
    <property type="term" value="F:growth factor activity"/>
    <property type="evidence" value="ECO:0007669"/>
    <property type="project" value="TreeGrafter"/>
</dbReference>
<keyword evidence="2" id="KW-1015">Disulfide bond</keyword>
<sequence>MPQLTKKSFMIKNIFYNESKILIMINWAKITTFTILFIFLIVLFVENFLTAIVVEAQQQQQHEHSIISSSAIINGSSEFSPTNETSVPTVSNAKNSSTILSPSRRVNNFSTKIGTLLKILQIVNHVASITSTARGSLIQNHPNENLNDSQSETRTMSTWFGFAKKTPSTSRRSNQHQHNRNQHLFNDPAINMPNGATDEMYKPTFIPISQPSLPPPNHPIFPPFDPANPLLLLPPLSDTSAIDYWLKLLEDPKFEEQIMPIIWNGRNDHHHHHNRKPFDYDNKFVSNSHPNNGPWIGKKIRKKVKINSRKSEQLRSNLSNKKMYNRGENEEEDDDLEHYEYGPNGDADKWSLQNDIENGSDFDNMMMLTPNFRPHDGQRIKKPRPHANDGFHQVQQQQQQYDTTPRCDKFTEDICIDDFEYPEHAILDEIYKRKDIFQLMYAEVNGDVPLVDGIPKDMDENFSQDYYYSNNDPEDPDDDYHDDFNGPSTDGHHHSTTNKSTSFDFGESNSNNHHNNNNKNSIEQGFVCRSEVLYAKPKLAKNLKRKWRVIVNAGDFTQTIRLEKCNKANSECRYIADHKYASRCAQIHSIHRLLVFEKGKGFFIDSFRLPTACTCHVYSVKQTNPNPSESTMNNNLRTKINTSNSMEPNKSLWSMLSNIDNNPQQSYNDDNNENNNHYENNGAQSSKLYFHSHANQNQMTKQMQQQLQKALNILNNNELFKLLPQLTSIDSQSKNNNWIHNNNNGNVILQKLLENLGTTSSTTGTVPSNFLLTTTSTMPSNNNDNHMSDNKNHINRFTIIPEYQFNLSDMTEGNKVTNDLLTNSENNFGMTNPNKRTNHLSTSFGSISGQSALAQAPVVQVIHMPVSTNGMTSLDQLDIPATVNRLTQWPYPFDRNDDQHTSTPLSSTQSQSSLSKYLASASNSHLLRQQQKPKFNNDTLASNMTTTALIQINNQTISGSTSIINDKNITKAISNEDSHYSSHNVENDEDDHDDNNSSNDDNTKINFSYHPILDYIVN</sequence>
<dbReference type="PANTHER" id="PTHR23199:SF12">
    <property type="entry name" value="NEUROTROPHIN 1-RELATED"/>
    <property type="match status" value="1"/>
</dbReference>
<feature type="region of interest" description="Disordered" evidence="4">
    <location>
        <begin position="655"/>
        <end position="682"/>
    </location>
</feature>
<feature type="transmembrane region" description="Helical" evidence="5">
    <location>
        <begin position="21"/>
        <end position="45"/>
    </location>
</feature>
<keyword evidence="8" id="KW-1185">Reference proteome</keyword>
<dbReference type="PANTHER" id="PTHR23199">
    <property type="entry name" value="NEUROTROPHIN 1-RELATED"/>
    <property type="match status" value="1"/>
</dbReference>
<evidence type="ECO:0000259" key="6">
    <source>
        <dbReference type="Pfam" id="PF16077"/>
    </source>
</evidence>
<name>A0A922HZL7_DERFA</name>
<evidence type="ECO:0000313" key="8">
    <source>
        <dbReference type="Proteomes" id="UP000790347"/>
    </source>
</evidence>
<keyword evidence="5" id="KW-0472">Membrane</keyword>
<evidence type="ECO:0000256" key="3">
    <source>
        <dbReference type="ARBA" id="ARBA00023180"/>
    </source>
</evidence>
<feature type="region of interest" description="Disordered" evidence="4">
    <location>
        <begin position="165"/>
        <end position="190"/>
    </location>
</feature>
<feature type="compositionally biased region" description="Basic residues" evidence="4">
    <location>
        <begin position="298"/>
        <end position="308"/>
    </location>
</feature>
<proteinExistence type="predicted"/>
<keyword evidence="5" id="KW-0812">Transmembrane</keyword>
<dbReference type="InterPro" id="IPR052444">
    <property type="entry name" value="Spz/Toll_ligand-like"/>
</dbReference>
<dbReference type="GO" id="GO:0005615">
    <property type="term" value="C:extracellular space"/>
    <property type="evidence" value="ECO:0007669"/>
    <property type="project" value="UniProtKB-ARBA"/>
</dbReference>
<dbReference type="GO" id="GO:0045087">
    <property type="term" value="P:innate immune response"/>
    <property type="evidence" value="ECO:0007669"/>
    <property type="project" value="TreeGrafter"/>
</dbReference>
<dbReference type="GO" id="GO:0021556">
    <property type="term" value="P:central nervous system formation"/>
    <property type="evidence" value="ECO:0007669"/>
    <property type="project" value="TreeGrafter"/>
</dbReference>
<keyword evidence="1" id="KW-0732">Signal</keyword>
<dbReference type="Proteomes" id="UP000790347">
    <property type="component" value="Unassembled WGS sequence"/>
</dbReference>
<evidence type="ECO:0000256" key="2">
    <source>
        <dbReference type="ARBA" id="ARBA00023157"/>
    </source>
</evidence>
<dbReference type="InterPro" id="IPR029034">
    <property type="entry name" value="Cystine-knot_cytokine"/>
</dbReference>
<keyword evidence="3" id="KW-0325">Glycoprotein</keyword>
<dbReference type="Pfam" id="PF16077">
    <property type="entry name" value="Spaetzle"/>
    <property type="match status" value="1"/>
</dbReference>
<dbReference type="InterPro" id="IPR032104">
    <property type="entry name" value="Spaetzle"/>
</dbReference>
<feature type="domain" description="Spaetzle" evidence="6">
    <location>
        <begin position="526"/>
        <end position="617"/>
    </location>
</feature>
<feature type="compositionally biased region" description="Polar residues" evidence="4">
    <location>
        <begin position="655"/>
        <end position="666"/>
    </location>
</feature>
<keyword evidence="5" id="KW-1133">Transmembrane helix</keyword>
<feature type="region of interest" description="Disordered" evidence="4">
    <location>
        <begin position="890"/>
        <end position="914"/>
    </location>
</feature>
<gene>
    <name evidence="7" type="primary">NT1</name>
    <name evidence="7" type="ORF">DERF_007058</name>
</gene>